<dbReference type="InterPro" id="IPR001466">
    <property type="entry name" value="Beta-lactam-related"/>
</dbReference>
<accession>A0AAV9V3F7</accession>
<organism evidence="3 4">
    <name type="scientific">Orbilia blumenaviensis</name>
    <dbReference type="NCBI Taxonomy" id="1796055"/>
    <lineage>
        <taxon>Eukaryota</taxon>
        <taxon>Fungi</taxon>
        <taxon>Dikarya</taxon>
        <taxon>Ascomycota</taxon>
        <taxon>Pezizomycotina</taxon>
        <taxon>Orbiliomycetes</taxon>
        <taxon>Orbiliales</taxon>
        <taxon>Orbiliaceae</taxon>
        <taxon>Orbilia</taxon>
    </lineage>
</organism>
<comment type="similarity">
    <text evidence="1">Belongs to the peptidase S12 family.</text>
</comment>
<evidence type="ECO:0000313" key="4">
    <source>
        <dbReference type="Proteomes" id="UP001373714"/>
    </source>
</evidence>
<dbReference type="InterPro" id="IPR012338">
    <property type="entry name" value="Beta-lactam/transpept-like"/>
</dbReference>
<reference evidence="3 4" key="1">
    <citation type="submission" date="2019-10" db="EMBL/GenBank/DDBJ databases">
        <authorList>
            <person name="Palmer J.M."/>
        </authorList>
    </citation>
    <scope>NUCLEOTIDE SEQUENCE [LARGE SCALE GENOMIC DNA]</scope>
    <source>
        <strain evidence="3 4">TWF730</strain>
    </source>
</reference>
<feature type="domain" description="Beta-lactamase-related" evidence="2">
    <location>
        <begin position="27"/>
        <end position="278"/>
    </location>
</feature>
<sequence>MQRSDRRRYTRALQSRIASINTICEISGAAGLSCGVIHDGERIFTHHFGFRNVEGEAPCDDDTIYAVGSLTKAFTATACAIAVEEGKLDWTTPIKKQLPGFKFSDDCINDDLNLEDILCQRSGLANPIGVWLGKNNEILLENDQLTQTCNNLPMMDNFRTGFRYNNLLYSLAGQLVGRAYSDNNLPTGYMNMLHDKIFKPLGLTRTSFDVDPLESNVAKGYTTLDNGQLHELAYPGLNSEAGGVLAPCGGIRSSLKDMLTWTDELITSAQDRKPLKSRKEFSNIIIDSSCNQHKPSSILEMLRPAFCLGRAKRPARKAAPLYDNGIPLRGEKGNCDNVVLQKSSLLFAPRNAAMASFALDQESLSETSYAFGWCRQSTPTKFSLFSKNRSLIPDEIPLIGAGNSSVLTLPHIGSLPGFASIAILIPELRCSIVVLANAETLGDVTDWVSQLLLEAIVTPHSRTDFEDLARKAAREDQNFFKKTIMCPYQKEKRINEPSGSPDDFIGTYSALGGSFKLVVEVKPNLQHEQNSSSQLVLKVAGKESQSYDLSYYDLDSWGFLPDINDLKLEAIPYQDWESFILRFKRNNGKVCGVTWKLDDGMENTFFERNGP</sequence>
<dbReference type="Pfam" id="PF00144">
    <property type="entry name" value="Beta-lactamase"/>
    <property type="match status" value="1"/>
</dbReference>
<gene>
    <name evidence="3" type="ORF">TWF730_008540</name>
</gene>
<proteinExistence type="inferred from homology"/>
<dbReference type="Gene3D" id="3.40.710.10">
    <property type="entry name" value="DD-peptidase/beta-lactamase superfamily"/>
    <property type="match status" value="1"/>
</dbReference>
<keyword evidence="4" id="KW-1185">Reference proteome</keyword>
<name>A0AAV9V3F7_9PEZI</name>
<comment type="caution">
    <text evidence="3">The sequence shown here is derived from an EMBL/GenBank/DDBJ whole genome shotgun (WGS) entry which is preliminary data.</text>
</comment>
<dbReference type="SUPFAM" id="SSF56601">
    <property type="entry name" value="beta-lactamase/transpeptidase-like"/>
    <property type="match status" value="1"/>
</dbReference>
<dbReference type="PANTHER" id="PTHR46825:SF14">
    <property type="entry name" value="BETA-LACTAMASE-RELATED DOMAIN-CONTAINING PROTEIN"/>
    <property type="match status" value="1"/>
</dbReference>
<protein>
    <recommendedName>
        <fullName evidence="2">Beta-lactamase-related domain-containing protein</fullName>
    </recommendedName>
</protein>
<evidence type="ECO:0000259" key="2">
    <source>
        <dbReference type="Pfam" id="PF00144"/>
    </source>
</evidence>
<evidence type="ECO:0000256" key="1">
    <source>
        <dbReference type="ARBA" id="ARBA00038215"/>
    </source>
</evidence>
<dbReference type="PANTHER" id="PTHR46825">
    <property type="entry name" value="D-ALANYL-D-ALANINE-CARBOXYPEPTIDASE/ENDOPEPTIDASE AMPH"/>
    <property type="match status" value="1"/>
</dbReference>
<dbReference type="InterPro" id="IPR050491">
    <property type="entry name" value="AmpC-like"/>
</dbReference>
<dbReference type="AlphaFoldDB" id="A0AAV9V3F7"/>
<dbReference type="EMBL" id="JAVHNS010000005">
    <property type="protein sequence ID" value="KAK6354120.1"/>
    <property type="molecule type" value="Genomic_DNA"/>
</dbReference>
<dbReference type="Proteomes" id="UP001373714">
    <property type="component" value="Unassembled WGS sequence"/>
</dbReference>
<evidence type="ECO:0000313" key="3">
    <source>
        <dbReference type="EMBL" id="KAK6354120.1"/>
    </source>
</evidence>